<dbReference type="PIRSF" id="PIRSF017233">
    <property type="entry name" value="IKAP"/>
    <property type="match status" value="1"/>
</dbReference>
<comment type="subcellular location">
    <subcellularLocation>
        <location evidence="5">Cytoplasm</location>
    </subcellularLocation>
    <subcellularLocation>
        <location evidence="5">Nucleus</location>
    </subcellularLocation>
</comment>
<dbReference type="Pfam" id="PF23925">
    <property type="entry name" value="A-sol_ELP1"/>
    <property type="match status" value="1"/>
</dbReference>
<dbReference type="PANTHER" id="PTHR12747">
    <property type="entry name" value="ELONGATOR COMPLEX PROTEIN 1"/>
    <property type="match status" value="1"/>
</dbReference>
<evidence type="ECO:0000256" key="1">
    <source>
        <dbReference type="ARBA" id="ARBA00005043"/>
    </source>
</evidence>
<dbReference type="UniPathway" id="UPA00988"/>
<dbReference type="InterPro" id="IPR056164">
    <property type="entry name" value="Beta-prop_ELP1_1st"/>
</dbReference>
<keyword evidence="3 5" id="KW-0963">Cytoplasm</keyword>
<feature type="domain" description="ELP1 first N-terminal beta-propeller" evidence="7">
    <location>
        <begin position="169"/>
        <end position="328"/>
    </location>
</feature>
<dbReference type="InterPro" id="IPR006849">
    <property type="entry name" value="Elp1"/>
</dbReference>
<evidence type="ECO:0000313" key="13">
    <source>
        <dbReference type="Proteomes" id="UP000734854"/>
    </source>
</evidence>
<comment type="pathway">
    <text evidence="1">tRNA modification; 5-methoxycarbonylmethyl-2-thiouridine-tRNA biosynthesis.</text>
</comment>
<feature type="domain" description="ELP1 N-terminal second beta-propeller" evidence="8">
    <location>
        <begin position="362"/>
        <end position="683"/>
    </location>
</feature>
<dbReference type="InterPro" id="IPR056165">
    <property type="entry name" value="Beta-prop_ELP1_2nd"/>
</dbReference>
<dbReference type="Pfam" id="PF23878">
    <property type="entry name" value="TPR_ELP1"/>
    <property type="match status" value="1"/>
</dbReference>
<evidence type="ECO:0000259" key="11">
    <source>
        <dbReference type="Pfam" id="PF23936"/>
    </source>
</evidence>
<dbReference type="InterPro" id="IPR056166">
    <property type="entry name" value="TPR_ELP1"/>
</dbReference>
<comment type="caution">
    <text evidence="12">The sequence shown here is derived from an EMBL/GenBank/DDBJ whole genome shotgun (WGS) entry which is preliminary data.</text>
</comment>
<dbReference type="Proteomes" id="UP000734854">
    <property type="component" value="Unassembled WGS sequence"/>
</dbReference>
<evidence type="ECO:0000259" key="10">
    <source>
        <dbReference type="Pfam" id="PF23925"/>
    </source>
</evidence>
<feature type="compositionally biased region" description="Low complexity" evidence="6">
    <location>
        <begin position="1191"/>
        <end position="1200"/>
    </location>
</feature>
<keyword evidence="13" id="KW-1185">Reference proteome</keyword>
<feature type="domain" description="ELP1 three-helical bundle" evidence="11">
    <location>
        <begin position="1109"/>
        <end position="1268"/>
    </location>
</feature>
<dbReference type="GO" id="GO:0000049">
    <property type="term" value="F:tRNA binding"/>
    <property type="evidence" value="ECO:0007669"/>
    <property type="project" value="TreeGrafter"/>
</dbReference>
<dbReference type="GO" id="GO:0002926">
    <property type="term" value="P:tRNA wobble base 5-methoxycarbonylmethyl-2-thiouridinylation"/>
    <property type="evidence" value="ECO:0007669"/>
    <property type="project" value="TreeGrafter"/>
</dbReference>
<proteinExistence type="inferred from homology"/>
<dbReference type="PANTHER" id="PTHR12747:SF0">
    <property type="entry name" value="ELONGATOR COMPLEX PROTEIN 1"/>
    <property type="match status" value="1"/>
</dbReference>
<dbReference type="EMBL" id="JACMSC010000014">
    <property type="protein sequence ID" value="KAG6489135.1"/>
    <property type="molecule type" value="Genomic_DNA"/>
</dbReference>
<evidence type="ECO:0000313" key="12">
    <source>
        <dbReference type="EMBL" id="KAG6489135.1"/>
    </source>
</evidence>
<evidence type="ECO:0000256" key="2">
    <source>
        <dbReference type="ARBA" id="ARBA00006086"/>
    </source>
</evidence>
<evidence type="ECO:0000256" key="3">
    <source>
        <dbReference type="ARBA" id="ARBA00022490"/>
    </source>
</evidence>
<reference evidence="12 13" key="1">
    <citation type="submission" date="2020-08" db="EMBL/GenBank/DDBJ databases">
        <title>Plant Genome Project.</title>
        <authorList>
            <person name="Zhang R.-G."/>
        </authorList>
    </citation>
    <scope>NUCLEOTIDE SEQUENCE [LARGE SCALE GENOMIC DNA]</scope>
    <source>
        <tissue evidence="12">Rhizome</tissue>
    </source>
</reference>
<protein>
    <recommendedName>
        <fullName evidence="5">Elongator complex protein 1</fullName>
    </recommendedName>
</protein>
<feature type="region of interest" description="Disordered" evidence="6">
    <location>
        <begin position="1182"/>
        <end position="1221"/>
    </location>
</feature>
<feature type="domain" description="ELP1 TPR" evidence="9">
    <location>
        <begin position="937"/>
        <end position="1098"/>
    </location>
</feature>
<keyword evidence="4" id="KW-0819">tRNA processing</keyword>
<feature type="domain" description="ELP1 alpha-solenoid" evidence="10">
    <location>
        <begin position="708"/>
        <end position="928"/>
    </location>
</feature>
<dbReference type="OrthoDB" id="40048at2759"/>
<evidence type="ECO:0000256" key="5">
    <source>
        <dbReference type="PIRNR" id="PIRNR017233"/>
    </source>
</evidence>
<feature type="domain" description="ELP1 first N-terminal beta-propeller" evidence="7">
    <location>
        <begin position="1"/>
        <end position="157"/>
    </location>
</feature>
<accession>A0A8J5KGG1</accession>
<dbReference type="Pfam" id="PF23797">
    <property type="entry name" value="Beta-prop_ELP1_2nd"/>
    <property type="match status" value="1"/>
</dbReference>
<evidence type="ECO:0000256" key="4">
    <source>
        <dbReference type="ARBA" id="ARBA00022694"/>
    </source>
</evidence>
<evidence type="ECO:0000259" key="9">
    <source>
        <dbReference type="Pfam" id="PF23878"/>
    </source>
</evidence>
<feature type="compositionally biased region" description="Basic residues" evidence="6">
    <location>
        <begin position="1205"/>
        <end position="1215"/>
    </location>
</feature>
<evidence type="ECO:0000259" key="8">
    <source>
        <dbReference type="Pfam" id="PF23797"/>
    </source>
</evidence>
<dbReference type="Pfam" id="PF23936">
    <property type="entry name" value="HB_ELP1"/>
    <property type="match status" value="1"/>
</dbReference>
<comment type="similarity">
    <text evidence="2 5">Belongs to the ELP1/IKA1 family.</text>
</comment>
<dbReference type="InterPro" id="IPR056167">
    <property type="entry name" value="A-sol_ELP1"/>
</dbReference>
<keyword evidence="5" id="KW-0539">Nucleus</keyword>
<gene>
    <name evidence="12" type="ORF">ZIOFF_050393</name>
</gene>
<dbReference type="InterPro" id="IPR056169">
    <property type="entry name" value="HB_ELP1"/>
</dbReference>
<comment type="function">
    <text evidence="5">Component of the elongator complex which is required for multiple tRNA modifications, including mcm5U (5-methoxycarbonylmethyl uridine), mcm5s2U (5-methoxycarbonylmethyl-2-thiouridine), and ncm5U (5-carbamoylmethyl uridine). The elongator complex catalyzes formation of carboxymethyluridine in the wobble base at position 34 in tRNAs.</text>
</comment>
<dbReference type="GO" id="GO:0033588">
    <property type="term" value="C:elongator holoenzyme complex"/>
    <property type="evidence" value="ECO:0007669"/>
    <property type="project" value="InterPro"/>
</dbReference>
<dbReference type="Pfam" id="PF04762">
    <property type="entry name" value="Beta-prop_ELP1_1st"/>
    <property type="match status" value="2"/>
</dbReference>
<dbReference type="GO" id="GO:0005829">
    <property type="term" value="C:cytosol"/>
    <property type="evidence" value="ECO:0007669"/>
    <property type="project" value="TreeGrafter"/>
</dbReference>
<evidence type="ECO:0000256" key="6">
    <source>
        <dbReference type="SAM" id="MobiDB-lite"/>
    </source>
</evidence>
<name>A0A8J5KGG1_ZINOF</name>
<evidence type="ECO:0000259" key="7">
    <source>
        <dbReference type="Pfam" id="PF04762"/>
    </source>
</evidence>
<sequence>MKNLKVSSQLSLDLELQFEGESILLSAFDVECNRVFFASSHNAIYTLQLPLSTNSSSEVEPLPLEPEDHISAMDYLMEKEVLIIGTSRGCLILYNVDMKTTEFVGKVNGGVKYIASSPDGALLAVTSGTGQLLVMTQDWDVQYETPLDPNLSDDMDTHDLGGPSSSQFDSSISWRGDGRYFATISQLYYSSSLQKNSFPLQKLNIWDRESGDLHSSSELKKFMGTSLDWMPSGAKVATVYDRKGENKCPLIVLFEKNGMERSSFSINETAEATIQILKWNCNSDLLATSIVSDEFDSIKIWSFSNNHWYLKQDMRYPKKEGVRFLWDPLKPMHLISWTLSGKVTFYNFIWTTAVTETSVALVIDNSNVLVTPLSISLVPPPMSLFSLKFSSAVREISFLSKSSKKYIAACLSNGSLCVAETPSVDMWDAFEGKVIDIEACHSDLRLESFMHLTWLDSNILFGITSRGSLSCLGNNITQQNSRNYFLHEIELACSENSEPESFASSGWHAQISEVASFEKPIIAIAPVPTKKCAAFVQLQGGPIIEYSSTKLMTLERTHHHDSGSDHGFSSSCPWMKAVLVRHDGILRDLVFGLDDNGRLHLGGRILCKNCSSFSFYSANGGVTEQVVTHLLLITKQDLLIIIGMDDILRETLETKIDSYSTSNNHKEENKDFVHIWERGAKLIGVMHGDEAAVILQTNRGSLECIYPRKLVLVSITNALVQERFKDAMLMVRRHRIDFNVIVDYHGWKAFLKSAKEFVRQVDNLGHITEFVSSIKNENVINTLYKAYFPQPSPIEALTRNSKNIQDLATGNKVSDVLFAVRRALEEQMPESSGRELCILTTLAHSEPPALEEALNRIKVIRESELLGADNKQRLYPSGEESVKHLVWLTDPEAVYEAALGLYDLNLAAMVAVNSQKDPKEFLPYLKGLEDLPPPVMRYTIDLRLHRYESALKHIVSAGDDYYEDCMNLLKNNPELFPIGLQLISDHVKRSQILEAWGDHLNAEKQLQDAAMIYLCCSSLHKALKAYRACADWKGVFTVAGLLKLGDKEVLLLANDLCEEIQALGKPAESAKIALEYLKDISRAVDYLIMAREWEEALRISHMQEDQDLDSPLRDACIECATALTSEYNEGLEKVGKYCARYLAVRQRRIMLAAKIQAEDRLASDVDYDTLSETSSTFSNMSAYTGRTEKNSSASISSSKASRVREMRRQKHRGGKIRPGSPGEELALVEHLKGMSLTETAQHELKGLIITLIMLGKEEIASKLQSAADAYQISQQAAVKLAEDTMENDTINEENHTLENYTKIVRVPYMKALPPESKALLPPMPVLIL</sequence>
<organism evidence="12 13">
    <name type="scientific">Zingiber officinale</name>
    <name type="common">Ginger</name>
    <name type="synonym">Amomum zingiber</name>
    <dbReference type="NCBI Taxonomy" id="94328"/>
    <lineage>
        <taxon>Eukaryota</taxon>
        <taxon>Viridiplantae</taxon>
        <taxon>Streptophyta</taxon>
        <taxon>Embryophyta</taxon>
        <taxon>Tracheophyta</taxon>
        <taxon>Spermatophyta</taxon>
        <taxon>Magnoliopsida</taxon>
        <taxon>Liliopsida</taxon>
        <taxon>Zingiberales</taxon>
        <taxon>Zingiberaceae</taxon>
        <taxon>Zingiber</taxon>
    </lineage>
</organism>